<dbReference type="STRING" id="1423759.FC92_GL001092"/>
<comment type="caution">
    <text evidence="1">The sequence shown here is derived from an EMBL/GenBank/DDBJ whole genome shotgun (WGS) entry which is preliminary data.</text>
</comment>
<dbReference type="AlphaFoldDB" id="A0A0R1MUD9"/>
<evidence type="ECO:0000313" key="2">
    <source>
        <dbReference type="Proteomes" id="UP000051448"/>
    </source>
</evidence>
<protein>
    <submittedName>
        <fullName evidence="1">Uncharacterized protein</fullName>
    </submittedName>
</protein>
<sequence>MFKTTHVGGVDFEQINTNSNVTLKEIDVANLIKSKNTVIVLYEAEHKMDCYNFEDESKLLSMVITY</sequence>
<proteinExistence type="predicted"/>
<dbReference type="Proteomes" id="UP000051448">
    <property type="component" value="Unassembled WGS sequence"/>
</dbReference>
<organism evidence="1 2">
    <name type="scientific">Liquorilactobacillus hordei DSM 19519</name>
    <dbReference type="NCBI Taxonomy" id="1423759"/>
    <lineage>
        <taxon>Bacteria</taxon>
        <taxon>Bacillati</taxon>
        <taxon>Bacillota</taxon>
        <taxon>Bacilli</taxon>
        <taxon>Lactobacillales</taxon>
        <taxon>Lactobacillaceae</taxon>
        <taxon>Liquorilactobacillus</taxon>
    </lineage>
</organism>
<keyword evidence="2" id="KW-1185">Reference proteome</keyword>
<accession>A0A0R1MUD9</accession>
<name>A0A0R1MUD9_9LACO</name>
<evidence type="ECO:0000313" key="1">
    <source>
        <dbReference type="EMBL" id="KRL08019.1"/>
    </source>
</evidence>
<dbReference type="EMBL" id="AZDX01000003">
    <property type="protein sequence ID" value="KRL08019.1"/>
    <property type="molecule type" value="Genomic_DNA"/>
</dbReference>
<reference evidence="1 2" key="1">
    <citation type="journal article" date="2015" name="Genome Announc.">
        <title>Expanding the biotechnology potential of lactobacilli through comparative genomics of 213 strains and associated genera.</title>
        <authorList>
            <person name="Sun Z."/>
            <person name="Harris H.M."/>
            <person name="McCann A."/>
            <person name="Guo C."/>
            <person name="Argimon S."/>
            <person name="Zhang W."/>
            <person name="Yang X."/>
            <person name="Jeffery I.B."/>
            <person name="Cooney J.C."/>
            <person name="Kagawa T.F."/>
            <person name="Liu W."/>
            <person name="Song Y."/>
            <person name="Salvetti E."/>
            <person name="Wrobel A."/>
            <person name="Rasinkangas P."/>
            <person name="Parkhill J."/>
            <person name="Rea M.C."/>
            <person name="O'Sullivan O."/>
            <person name="Ritari J."/>
            <person name="Douillard F.P."/>
            <person name="Paul Ross R."/>
            <person name="Yang R."/>
            <person name="Briner A.E."/>
            <person name="Felis G.E."/>
            <person name="de Vos W.M."/>
            <person name="Barrangou R."/>
            <person name="Klaenhammer T.R."/>
            <person name="Caufield P.W."/>
            <person name="Cui Y."/>
            <person name="Zhang H."/>
            <person name="O'Toole P.W."/>
        </authorList>
    </citation>
    <scope>NUCLEOTIDE SEQUENCE [LARGE SCALE GENOMIC DNA]</scope>
    <source>
        <strain evidence="1 2">DSM 19519</strain>
    </source>
</reference>
<gene>
    <name evidence="1" type="ORF">FC92_GL001092</name>
</gene>
<dbReference type="PATRIC" id="fig|1423759.3.peg.1157"/>